<evidence type="ECO:0000313" key="3">
    <source>
        <dbReference type="EMBL" id="MDN3711905.1"/>
    </source>
</evidence>
<name>A0ABT8D580_9RHOB</name>
<feature type="domain" description="Lysozyme inhibitor LprI-like N-terminal" evidence="2">
    <location>
        <begin position="58"/>
        <end position="163"/>
    </location>
</feature>
<protein>
    <submittedName>
        <fullName evidence="3">Lysozyme inhibitor LprI family protein</fullName>
    </submittedName>
</protein>
<gene>
    <name evidence="3" type="ORF">QWZ10_08865</name>
</gene>
<accession>A0ABT8D580</accession>
<evidence type="ECO:0000313" key="4">
    <source>
        <dbReference type="Proteomes" id="UP001243846"/>
    </source>
</evidence>
<dbReference type="RefSeq" id="WP_377684137.1">
    <property type="nucleotide sequence ID" value="NZ_JBHMDZ010000002.1"/>
</dbReference>
<dbReference type="InterPro" id="IPR009739">
    <property type="entry name" value="LprI-like_N"/>
</dbReference>
<feature type="signal peptide" evidence="1">
    <location>
        <begin position="1"/>
        <end position="23"/>
    </location>
</feature>
<sequence length="173" mass="18035">MRGGFVAAALLVALAAPAGALRAQDAPQYDGALLTACLAGKTGAEARSACIGAASDACMALPAGQTTAGMVQCLGAERDDWDRRLNSTYATLMAEQKAADDELAALGSAVKPERAQWLKEMQRNWIGYRDAACRFDAAQWSGGTGAGPSSTNCMLVLTARQVLFLESYLGRDG</sequence>
<dbReference type="Gene3D" id="1.20.1270.180">
    <property type="match status" value="1"/>
</dbReference>
<dbReference type="Proteomes" id="UP001243846">
    <property type="component" value="Unassembled WGS sequence"/>
</dbReference>
<proteinExistence type="predicted"/>
<organism evidence="3 4">
    <name type="scientific">Paracoccus cavernae</name>
    <dbReference type="NCBI Taxonomy" id="1571207"/>
    <lineage>
        <taxon>Bacteria</taxon>
        <taxon>Pseudomonadati</taxon>
        <taxon>Pseudomonadota</taxon>
        <taxon>Alphaproteobacteria</taxon>
        <taxon>Rhodobacterales</taxon>
        <taxon>Paracoccaceae</taxon>
        <taxon>Paracoccus</taxon>
    </lineage>
</organism>
<dbReference type="EMBL" id="JAUFRC010000001">
    <property type="protein sequence ID" value="MDN3711905.1"/>
    <property type="molecule type" value="Genomic_DNA"/>
</dbReference>
<comment type="caution">
    <text evidence="3">The sequence shown here is derived from an EMBL/GenBank/DDBJ whole genome shotgun (WGS) entry which is preliminary data.</text>
</comment>
<reference evidence="4" key="1">
    <citation type="journal article" date="2019" name="Int. J. Syst. Evol. Microbiol.">
        <title>The Global Catalogue of Microorganisms (GCM) 10K type strain sequencing project: providing services to taxonomists for standard genome sequencing and annotation.</title>
        <authorList>
            <consortium name="The Broad Institute Genomics Platform"/>
            <consortium name="The Broad Institute Genome Sequencing Center for Infectious Disease"/>
            <person name="Wu L."/>
            <person name="Ma J."/>
        </authorList>
    </citation>
    <scope>NUCLEOTIDE SEQUENCE [LARGE SCALE GENOMIC DNA]</scope>
    <source>
        <strain evidence="4">CECT 8482</strain>
    </source>
</reference>
<evidence type="ECO:0000259" key="2">
    <source>
        <dbReference type="Pfam" id="PF07007"/>
    </source>
</evidence>
<evidence type="ECO:0000256" key="1">
    <source>
        <dbReference type="SAM" id="SignalP"/>
    </source>
</evidence>
<dbReference type="Pfam" id="PF07007">
    <property type="entry name" value="LprI"/>
    <property type="match status" value="1"/>
</dbReference>
<keyword evidence="1" id="KW-0732">Signal</keyword>
<keyword evidence="4" id="KW-1185">Reference proteome</keyword>
<feature type="chain" id="PRO_5045841762" evidence="1">
    <location>
        <begin position="24"/>
        <end position="173"/>
    </location>
</feature>